<dbReference type="GO" id="GO:0046872">
    <property type="term" value="F:metal ion binding"/>
    <property type="evidence" value="ECO:0007669"/>
    <property type="project" value="UniProtKB-KW"/>
</dbReference>
<dbReference type="SMART" id="SM00831">
    <property type="entry name" value="Cation_ATPase_N"/>
    <property type="match status" value="1"/>
</dbReference>
<feature type="transmembrane region" description="Helical" evidence="11">
    <location>
        <begin position="776"/>
        <end position="798"/>
    </location>
</feature>
<dbReference type="Pfam" id="PF13246">
    <property type="entry name" value="Cation_ATPase"/>
    <property type="match status" value="1"/>
</dbReference>
<gene>
    <name evidence="13" type="ORF">G3N55_00680</name>
</gene>
<dbReference type="InterPro" id="IPR006068">
    <property type="entry name" value="ATPase_P-typ_cation-transptr_C"/>
</dbReference>
<evidence type="ECO:0000313" key="13">
    <source>
        <dbReference type="EMBL" id="NDY41366.1"/>
    </source>
</evidence>
<keyword evidence="10 11" id="KW-0472">Membrane</keyword>
<feature type="transmembrane region" description="Helical" evidence="11">
    <location>
        <begin position="744"/>
        <end position="770"/>
    </location>
</feature>
<dbReference type="InterPro" id="IPR023214">
    <property type="entry name" value="HAD_sf"/>
</dbReference>
<dbReference type="GO" id="GO:0140352">
    <property type="term" value="P:export from cell"/>
    <property type="evidence" value="ECO:0007669"/>
    <property type="project" value="UniProtKB-ARBA"/>
</dbReference>
<dbReference type="PANTHER" id="PTHR43294:SF21">
    <property type="entry name" value="CATION TRANSPORTING ATPASE"/>
    <property type="match status" value="1"/>
</dbReference>
<dbReference type="SUPFAM" id="SSF81653">
    <property type="entry name" value="Calcium ATPase, transduction domain A"/>
    <property type="match status" value="1"/>
</dbReference>
<evidence type="ECO:0000256" key="10">
    <source>
        <dbReference type="ARBA" id="ARBA00023136"/>
    </source>
</evidence>
<organism evidence="13 14">
    <name type="scientific">Dissulfurirhabdus thermomarina</name>
    <dbReference type="NCBI Taxonomy" id="1765737"/>
    <lineage>
        <taxon>Bacteria</taxon>
        <taxon>Deltaproteobacteria</taxon>
        <taxon>Dissulfurirhabdaceae</taxon>
        <taxon>Dissulfurirhabdus</taxon>
    </lineage>
</organism>
<feature type="transmembrane region" description="Helical" evidence="11">
    <location>
        <begin position="254"/>
        <end position="271"/>
    </location>
</feature>
<dbReference type="InterPro" id="IPR018303">
    <property type="entry name" value="ATPase_P-typ_P_site"/>
</dbReference>
<accession>A0A6N9TS22</accession>
<keyword evidence="9 11" id="KW-1133">Transmembrane helix</keyword>
<dbReference type="SUPFAM" id="SSF81660">
    <property type="entry name" value="Metal cation-transporting ATPase, ATP-binding domain N"/>
    <property type="match status" value="1"/>
</dbReference>
<dbReference type="Gene3D" id="3.40.50.1000">
    <property type="entry name" value="HAD superfamily/HAD-like"/>
    <property type="match status" value="1"/>
</dbReference>
<dbReference type="Proteomes" id="UP000469346">
    <property type="component" value="Unassembled WGS sequence"/>
</dbReference>
<evidence type="ECO:0000256" key="3">
    <source>
        <dbReference type="ARBA" id="ARBA00022475"/>
    </source>
</evidence>
<dbReference type="GO" id="GO:0005886">
    <property type="term" value="C:plasma membrane"/>
    <property type="evidence" value="ECO:0007669"/>
    <property type="project" value="UniProtKB-SubCell"/>
</dbReference>
<dbReference type="AlphaFoldDB" id="A0A6N9TS22"/>
<feature type="transmembrane region" description="Helical" evidence="11">
    <location>
        <begin position="810"/>
        <end position="831"/>
    </location>
</feature>
<dbReference type="PRINTS" id="PR00120">
    <property type="entry name" value="HATPASE"/>
</dbReference>
<dbReference type="SFLD" id="SFLDS00003">
    <property type="entry name" value="Haloacid_Dehalogenase"/>
    <property type="match status" value="1"/>
</dbReference>
<comment type="subcellular location">
    <subcellularLocation>
        <location evidence="1">Cell membrane</location>
        <topology evidence="1">Multi-pass membrane protein</topology>
    </subcellularLocation>
</comment>
<evidence type="ECO:0000256" key="1">
    <source>
        <dbReference type="ARBA" id="ARBA00004651"/>
    </source>
</evidence>
<feature type="transmembrane region" description="Helical" evidence="11">
    <location>
        <begin position="277"/>
        <end position="305"/>
    </location>
</feature>
<dbReference type="GO" id="GO:0015662">
    <property type="term" value="F:P-type ion transporter activity"/>
    <property type="evidence" value="ECO:0007669"/>
    <property type="project" value="UniProtKB-ARBA"/>
</dbReference>
<dbReference type="InterPro" id="IPR008250">
    <property type="entry name" value="ATPase_P-typ_transduc_dom_A_sf"/>
</dbReference>
<feature type="transmembrane region" description="Helical" evidence="11">
    <location>
        <begin position="65"/>
        <end position="84"/>
    </location>
</feature>
<dbReference type="InterPro" id="IPR044492">
    <property type="entry name" value="P_typ_ATPase_HD_dom"/>
</dbReference>
<dbReference type="SUPFAM" id="SSF81665">
    <property type="entry name" value="Calcium ATPase, transmembrane domain M"/>
    <property type="match status" value="1"/>
</dbReference>
<evidence type="ECO:0000256" key="11">
    <source>
        <dbReference type="SAM" id="Phobius"/>
    </source>
</evidence>
<dbReference type="InterPro" id="IPR050510">
    <property type="entry name" value="Cation_transp_ATPase_P-type"/>
</dbReference>
<dbReference type="FunFam" id="2.70.150.10:FF:000016">
    <property type="entry name" value="Calcium-transporting P-type ATPase putative"/>
    <property type="match status" value="1"/>
</dbReference>
<dbReference type="GO" id="GO:0019829">
    <property type="term" value="F:ATPase-coupled monoatomic cation transmembrane transporter activity"/>
    <property type="evidence" value="ECO:0007669"/>
    <property type="project" value="UniProtKB-ARBA"/>
</dbReference>
<reference evidence="13 14" key="1">
    <citation type="submission" date="2020-02" db="EMBL/GenBank/DDBJ databases">
        <title>Comparative genomics of sulfur disproportionating microorganisms.</title>
        <authorList>
            <person name="Ward L.M."/>
            <person name="Bertran E."/>
            <person name="Johnston D.T."/>
        </authorList>
    </citation>
    <scope>NUCLEOTIDE SEQUENCE [LARGE SCALE GENOMIC DNA]</scope>
    <source>
        <strain evidence="13 14">DSM 100025</strain>
    </source>
</reference>
<dbReference type="InterPro" id="IPR059000">
    <property type="entry name" value="ATPase_P-type_domA"/>
</dbReference>
<evidence type="ECO:0000256" key="4">
    <source>
        <dbReference type="ARBA" id="ARBA00022692"/>
    </source>
</evidence>
<evidence type="ECO:0000256" key="6">
    <source>
        <dbReference type="ARBA" id="ARBA00022741"/>
    </source>
</evidence>
<dbReference type="NCBIfam" id="TIGR01494">
    <property type="entry name" value="ATPase_P-type"/>
    <property type="match status" value="3"/>
</dbReference>
<evidence type="ECO:0000256" key="9">
    <source>
        <dbReference type="ARBA" id="ARBA00022989"/>
    </source>
</evidence>
<dbReference type="EMBL" id="JAAGRR010000003">
    <property type="protein sequence ID" value="NDY41366.1"/>
    <property type="molecule type" value="Genomic_DNA"/>
</dbReference>
<dbReference type="SFLD" id="SFLDF00027">
    <property type="entry name" value="p-type_atpase"/>
    <property type="match status" value="1"/>
</dbReference>
<keyword evidence="8" id="KW-1278">Translocase</keyword>
<dbReference type="InterPro" id="IPR001757">
    <property type="entry name" value="P_typ_ATPase"/>
</dbReference>
<evidence type="ECO:0000313" key="14">
    <source>
        <dbReference type="Proteomes" id="UP000469346"/>
    </source>
</evidence>
<dbReference type="Pfam" id="PF00689">
    <property type="entry name" value="Cation_ATPase_C"/>
    <property type="match status" value="1"/>
</dbReference>
<proteinExistence type="inferred from homology"/>
<evidence type="ECO:0000256" key="7">
    <source>
        <dbReference type="ARBA" id="ARBA00022840"/>
    </source>
</evidence>
<dbReference type="SFLD" id="SFLDG00002">
    <property type="entry name" value="C1.7:_P-type_atpase_like"/>
    <property type="match status" value="1"/>
</dbReference>
<dbReference type="PROSITE" id="PS00154">
    <property type="entry name" value="ATPASE_E1_E2"/>
    <property type="match status" value="1"/>
</dbReference>
<dbReference type="SUPFAM" id="SSF56784">
    <property type="entry name" value="HAD-like"/>
    <property type="match status" value="1"/>
</dbReference>
<dbReference type="GO" id="GO:0016887">
    <property type="term" value="F:ATP hydrolysis activity"/>
    <property type="evidence" value="ECO:0007669"/>
    <property type="project" value="InterPro"/>
</dbReference>
<sequence>MTAVPETDPARPAHGMPPEEVLRRLGAAEGGLAEAEAARRLARHGPNRLRASRGRSLVRMALDQFRDAMILLLLVAAVVSGLIGEARDTVVILVIVCLNAVVGFVQEYRAERAMEALRAMAAPEATVVRGGVLRRIPAADLVPGDLVALEAGQVVPADLRLVEAAALQVDESPLTGESQPVEKAAEVVLPAGTPLGDRVNMAFKGTRVTHGRGRGVAVATGMATQVGHIARLLEGAEELRTPLQKRLVRVGRNLAAAALVICAVVFAAGLWRGEEPVLMFLTAVSLAVAAVPEALPAVVTISLALGARQMVRRHVLIRRLPAVETLGSVTTICTDKTGTLTQNRMHVERLVGPDLREIPADRPLCGPDTPEAARWLGLALAVSNDVGVDEAGGLAGDPTETALVERAAVHGCRKADLEALHPRVGEIPFDSQRQAMTTVHAVPGGGFLSLTKGGFEAVAAMCPGLDRAAADGVHRALAAEGLRVLAFACRRWAERPADLSPGVVEQGLEFLGMAAALDPPRPEAADAVARCHEAGIRPVMITGDHPLTALSIARRIGLVRGGATHAVVTGAELAARSEAEFEALAGEVQVYARVAPEEKLRLVAALQRRGEAVAMTGDGVNDAPALKQAEIGVAMGKVGTDVAKEAADMILLDDNFASIVGAVEEGRRIYDNIRKFFKYTLTSNAGEIWTVFLAPFLGLPVPLLPVHILWVNLITDGLPGLALGLERAEPDVMRRPPRPPGESLFAGGLWQHLLVVGLLMGGVCLTTQALAIRQGWHWQTMVFTVLCLSQFGHALAIRSDRASFFSWGPFSNRFLAATVAGSTALQLLVVYLPFFQGLFRTRALTPVELGVTLALSTVVFLAVEAEKAALRRGWIRYR</sequence>
<feature type="domain" description="Cation-transporting P-type ATPase N-terminal" evidence="12">
    <location>
        <begin position="12"/>
        <end position="85"/>
    </location>
</feature>
<dbReference type="Pfam" id="PF00690">
    <property type="entry name" value="Cation_ATPase_N"/>
    <property type="match status" value="1"/>
</dbReference>
<keyword evidence="14" id="KW-1185">Reference proteome</keyword>
<dbReference type="Gene3D" id="2.70.150.10">
    <property type="entry name" value="Calcium-transporting ATPase, cytoplasmic transduction domain A"/>
    <property type="match status" value="1"/>
</dbReference>
<comment type="caution">
    <text evidence="13">The sequence shown here is derived from an EMBL/GenBank/DDBJ whole genome shotgun (WGS) entry which is preliminary data.</text>
</comment>
<dbReference type="FunFam" id="3.40.50.1000:FF:000028">
    <property type="entry name" value="Calcium-transporting P-type ATPase, putative"/>
    <property type="match status" value="1"/>
</dbReference>
<evidence type="ECO:0000256" key="5">
    <source>
        <dbReference type="ARBA" id="ARBA00022723"/>
    </source>
</evidence>
<keyword evidence="4 11" id="KW-0812">Transmembrane</keyword>
<dbReference type="InterPro" id="IPR023298">
    <property type="entry name" value="ATPase_P-typ_TM_dom_sf"/>
</dbReference>
<dbReference type="InterPro" id="IPR036412">
    <property type="entry name" value="HAD-like_sf"/>
</dbReference>
<dbReference type="InterPro" id="IPR023299">
    <property type="entry name" value="ATPase_P-typ_cyto_dom_N"/>
</dbReference>
<dbReference type="Gene3D" id="3.40.1110.10">
    <property type="entry name" value="Calcium-transporting ATPase, cytoplasmic domain N"/>
    <property type="match status" value="1"/>
</dbReference>
<feature type="transmembrane region" description="Helical" evidence="11">
    <location>
        <begin position="90"/>
        <end position="108"/>
    </location>
</feature>
<dbReference type="Gene3D" id="1.20.1110.10">
    <property type="entry name" value="Calcium-transporting ATPase, transmembrane domain"/>
    <property type="match status" value="1"/>
</dbReference>
<keyword evidence="5" id="KW-0479">Metal-binding</keyword>
<dbReference type="PANTHER" id="PTHR43294">
    <property type="entry name" value="SODIUM/POTASSIUM-TRANSPORTING ATPASE SUBUNIT ALPHA"/>
    <property type="match status" value="1"/>
</dbReference>
<dbReference type="GO" id="GO:0098662">
    <property type="term" value="P:inorganic cation transmembrane transport"/>
    <property type="evidence" value="ECO:0007669"/>
    <property type="project" value="UniProtKB-ARBA"/>
</dbReference>
<evidence type="ECO:0000256" key="8">
    <source>
        <dbReference type="ARBA" id="ARBA00022967"/>
    </source>
</evidence>
<dbReference type="GO" id="GO:0046873">
    <property type="term" value="F:metal ion transmembrane transporter activity"/>
    <property type="evidence" value="ECO:0007669"/>
    <property type="project" value="UniProtKB-ARBA"/>
</dbReference>
<keyword evidence="7" id="KW-0067">ATP-binding</keyword>
<dbReference type="Pfam" id="PF08282">
    <property type="entry name" value="Hydrolase_3"/>
    <property type="match status" value="1"/>
</dbReference>
<protein>
    <submittedName>
        <fullName evidence="13">Cation-translocating P-type ATPase</fullName>
    </submittedName>
</protein>
<keyword evidence="3" id="KW-1003">Cell membrane</keyword>
<dbReference type="Pfam" id="PF00122">
    <property type="entry name" value="E1-E2_ATPase"/>
    <property type="match status" value="1"/>
</dbReference>
<evidence type="ECO:0000256" key="2">
    <source>
        <dbReference type="ARBA" id="ARBA00005675"/>
    </source>
</evidence>
<dbReference type="GO" id="GO:0005524">
    <property type="term" value="F:ATP binding"/>
    <property type="evidence" value="ECO:0007669"/>
    <property type="project" value="UniProtKB-KW"/>
</dbReference>
<keyword evidence="6" id="KW-0547">Nucleotide-binding</keyword>
<dbReference type="InterPro" id="IPR004014">
    <property type="entry name" value="ATPase_P-typ_cation-transptr_N"/>
</dbReference>
<comment type="similarity">
    <text evidence="2">Belongs to the cation transport ATPase (P-type) (TC 3.A.3) family. Type IIA subfamily.</text>
</comment>
<dbReference type="RefSeq" id="WP_163297528.1">
    <property type="nucleotide sequence ID" value="NZ_JAAGRR010000003.1"/>
</dbReference>
<evidence type="ECO:0000259" key="12">
    <source>
        <dbReference type="SMART" id="SM00831"/>
    </source>
</evidence>
<dbReference type="PRINTS" id="PR00119">
    <property type="entry name" value="CATATPASE"/>
</dbReference>
<name>A0A6N9TS22_DISTH</name>